<dbReference type="PANTHER" id="PTHR32322">
    <property type="entry name" value="INNER MEMBRANE TRANSPORTER"/>
    <property type="match status" value="1"/>
</dbReference>
<reference evidence="8 9" key="1">
    <citation type="submission" date="2016-04" db="EMBL/GenBank/DDBJ databases">
        <title>Deep-sea bacteria in the southern Pacific.</title>
        <authorList>
            <person name="Tang K."/>
        </authorList>
    </citation>
    <scope>NUCLEOTIDE SEQUENCE [LARGE SCALE GENOMIC DNA]</scope>
    <source>
        <strain evidence="8 9">JLT2014</strain>
    </source>
</reference>
<dbReference type="KEGG" id="paby:Ga0080574_TMP3205"/>
<dbReference type="OrthoDB" id="5430053at2"/>
<dbReference type="SUPFAM" id="SSF103481">
    <property type="entry name" value="Multidrug resistance efflux transporter EmrE"/>
    <property type="match status" value="2"/>
</dbReference>
<evidence type="ECO:0000256" key="6">
    <source>
        <dbReference type="SAM" id="Phobius"/>
    </source>
</evidence>
<comment type="subcellular location">
    <subcellularLocation>
        <location evidence="1">Membrane</location>
        <topology evidence="1">Multi-pass membrane protein</topology>
    </subcellularLocation>
</comment>
<evidence type="ECO:0000256" key="3">
    <source>
        <dbReference type="ARBA" id="ARBA00022692"/>
    </source>
</evidence>
<feature type="transmembrane region" description="Helical" evidence="6">
    <location>
        <begin position="174"/>
        <end position="193"/>
    </location>
</feature>
<dbReference type="InterPro" id="IPR037185">
    <property type="entry name" value="EmrE-like"/>
</dbReference>
<dbReference type="PANTHER" id="PTHR32322:SF2">
    <property type="entry name" value="EAMA DOMAIN-CONTAINING PROTEIN"/>
    <property type="match status" value="1"/>
</dbReference>
<feature type="transmembrane region" description="Helical" evidence="6">
    <location>
        <begin position="260"/>
        <end position="281"/>
    </location>
</feature>
<keyword evidence="9" id="KW-1185">Reference proteome</keyword>
<protein>
    <submittedName>
        <fullName evidence="8">Putative blue pigment (Indigoidine) exporter</fullName>
    </submittedName>
</protein>
<dbReference type="EMBL" id="CP015093">
    <property type="protein sequence ID" value="APZ53539.1"/>
    <property type="molecule type" value="Genomic_DNA"/>
</dbReference>
<evidence type="ECO:0000313" key="9">
    <source>
        <dbReference type="Proteomes" id="UP000187059"/>
    </source>
</evidence>
<dbReference type="InterPro" id="IPR000620">
    <property type="entry name" value="EamA_dom"/>
</dbReference>
<sequence>MSRPTDIALTALAPIVWGSSYFVSTEFLPGAPPLTVAALRALPAGLLLLAVTRQLPGRDWLGRVAVLGLLNFALFWSALFIAAYRLPGGVAATLGAVQPLVVLLLAALWLGTPLRLASVLAALAGLFGVGMLILGPEARLDPVGISAALLGALSMAAGTVLSRRWQPPVPPLSFAAWQLTAGGVLLVPLALVIDPRLPQMDAAALGGLLWLGLVGGALTYWAFFRGIAKLGPAAVAGLGFLSPLSAVVLGWAVLGQGLSPLQAAGAVLVLGSVWLGQKAAAPGPKKFRTKFLGRA</sequence>
<gene>
    <name evidence="8" type="ORF">Ga0080574_TMP3205</name>
</gene>
<keyword evidence="4 6" id="KW-1133">Transmembrane helix</keyword>
<evidence type="ECO:0000313" key="8">
    <source>
        <dbReference type="EMBL" id="APZ53539.1"/>
    </source>
</evidence>
<feature type="transmembrane region" description="Helical" evidence="6">
    <location>
        <begin position="64"/>
        <end position="84"/>
    </location>
</feature>
<organism evidence="8 9">
    <name type="scientific">Salipiger abyssi</name>
    <dbReference type="NCBI Taxonomy" id="1250539"/>
    <lineage>
        <taxon>Bacteria</taxon>
        <taxon>Pseudomonadati</taxon>
        <taxon>Pseudomonadota</taxon>
        <taxon>Alphaproteobacteria</taxon>
        <taxon>Rhodobacterales</taxon>
        <taxon>Roseobacteraceae</taxon>
        <taxon>Salipiger</taxon>
    </lineage>
</organism>
<evidence type="ECO:0000256" key="2">
    <source>
        <dbReference type="ARBA" id="ARBA00007362"/>
    </source>
</evidence>
<feature type="transmembrane region" description="Helical" evidence="6">
    <location>
        <begin position="90"/>
        <end position="110"/>
    </location>
</feature>
<dbReference type="Proteomes" id="UP000187059">
    <property type="component" value="Chromosome"/>
</dbReference>
<proteinExistence type="inferred from homology"/>
<comment type="similarity">
    <text evidence="2">Belongs to the EamA transporter family.</text>
</comment>
<dbReference type="GO" id="GO:0016020">
    <property type="term" value="C:membrane"/>
    <property type="evidence" value="ECO:0007669"/>
    <property type="project" value="UniProtKB-SubCell"/>
</dbReference>
<name>A0A1P8UVW6_9RHOB</name>
<feature type="transmembrane region" description="Helical" evidence="6">
    <location>
        <begin position="34"/>
        <end position="52"/>
    </location>
</feature>
<keyword evidence="3 6" id="KW-0812">Transmembrane</keyword>
<dbReference type="Pfam" id="PF00892">
    <property type="entry name" value="EamA"/>
    <property type="match status" value="2"/>
</dbReference>
<dbReference type="RefSeq" id="WP_076701997.1">
    <property type="nucleotide sequence ID" value="NZ_CP015093.1"/>
</dbReference>
<feature type="transmembrane region" description="Helical" evidence="6">
    <location>
        <begin position="142"/>
        <end position="162"/>
    </location>
</feature>
<feature type="domain" description="EamA" evidence="7">
    <location>
        <begin position="144"/>
        <end position="275"/>
    </location>
</feature>
<evidence type="ECO:0000256" key="5">
    <source>
        <dbReference type="ARBA" id="ARBA00023136"/>
    </source>
</evidence>
<dbReference type="AlphaFoldDB" id="A0A1P8UVW6"/>
<feature type="transmembrane region" description="Helical" evidence="6">
    <location>
        <begin position="205"/>
        <end position="223"/>
    </location>
</feature>
<evidence type="ECO:0000256" key="4">
    <source>
        <dbReference type="ARBA" id="ARBA00022989"/>
    </source>
</evidence>
<feature type="domain" description="EamA" evidence="7">
    <location>
        <begin position="8"/>
        <end position="133"/>
    </location>
</feature>
<evidence type="ECO:0000256" key="1">
    <source>
        <dbReference type="ARBA" id="ARBA00004141"/>
    </source>
</evidence>
<keyword evidence="5 6" id="KW-0472">Membrane</keyword>
<accession>A0A1P8UVW6</accession>
<feature type="transmembrane region" description="Helical" evidence="6">
    <location>
        <begin position="117"/>
        <end position="136"/>
    </location>
</feature>
<evidence type="ECO:0000259" key="7">
    <source>
        <dbReference type="Pfam" id="PF00892"/>
    </source>
</evidence>
<feature type="transmembrane region" description="Helical" evidence="6">
    <location>
        <begin position="235"/>
        <end position="254"/>
    </location>
</feature>
<dbReference type="InterPro" id="IPR050638">
    <property type="entry name" value="AA-Vitamin_Transporters"/>
</dbReference>